<proteinExistence type="predicted"/>
<sequence>MASRTNKFTSLNFNDIFDKQKNNSRNNITSALTSPSSKSQSLSSAKNSYSFSASTSHHGGMLVLSRPSPSSTHKPAPSSPLSPSPLNHLPSSPPPKPASDLTHAPLDCISLHPKGKTGSPSSSFPTLERAVRDPPSPASAPPLSPRSDKFVPPHLRPGFVARDQKPIPSELQRPDGEGDRPGSLRPGSAHGYYASSNRNREDGRPMSGRGGRKRVYGGGDSDVVGLSRSRSVGYNGHRPNCSGWSIMPHISLGA</sequence>
<dbReference type="Proteomes" id="UP001153076">
    <property type="component" value="Unassembled WGS sequence"/>
</dbReference>
<feature type="compositionally biased region" description="Pro residues" evidence="1">
    <location>
        <begin position="134"/>
        <end position="144"/>
    </location>
</feature>
<accession>A0A9Q1K945</accession>
<dbReference type="OrthoDB" id="1937549at2759"/>
<dbReference type="AlphaFoldDB" id="A0A9Q1K945"/>
<keyword evidence="3" id="KW-1185">Reference proteome</keyword>
<reference evidence="2" key="1">
    <citation type="submission" date="2022-04" db="EMBL/GenBank/DDBJ databases">
        <title>Carnegiea gigantea Genome sequencing and assembly v2.</title>
        <authorList>
            <person name="Copetti D."/>
            <person name="Sanderson M.J."/>
            <person name="Burquez A."/>
            <person name="Wojciechowski M.F."/>
        </authorList>
    </citation>
    <scope>NUCLEOTIDE SEQUENCE</scope>
    <source>
        <strain evidence="2">SGP5-SGP5p</strain>
        <tissue evidence="2">Aerial part</tissue>
    </source>
</reference>
<name>A0A9Q1K945_9CARY</name>
<evidence type="ECO:0000313" key="2">
    <source>
        <dbReference type="EMBL" id="KAJ8439691.1"/>
    </source>
</evidence>
<evidence type="ECO:0000256" key="1">
    <source>
        <dbReference type="SAM" id="MobiDB-lite"/>
    </source>
</evidence>
<comment type="caution">
    <text evidence="2">The sequence shown here is derived from an EMBL/GenBank/DDBJ whole genome shotgun (WGS) entry which is preliminary data.</text>
</comment>
<organism evidence="2 3">
    <name type="scientific">Carnegiea gigantea</name>
    <dbReference type="NCBI Taxonomy" id="171969"/>
    <lineage>
        <taxon>Eukaryota</taxon>
        <taxon>Viridiplantae</taxon>
        <taxon>Streptophyta</taxon>
        <taxon>Embryophyta</taxon>
        <taxon>Tracheophyta</taxon>
        <taxon>Spermatophyta</taxon>
        <taxon>Magnoliopsida</taxon>
        <taxon>eudicotyledons</taxon>
        <taxon>Gunneridae</taxon>
        <taxon>Pentapetalae</taxon>
        <taxon>Caryophyllales</taxon>
        <taxon>Cactineae</taxon>
        <taxon>Cactaceae</taxon>
        <taxon>Cactoideae</taxon>
        <taxon>Echinocereeae</taxon>
        <taxon>Carnegiea</taxon>
    </lineage>
</organism>
<gene>
    <name evidence="2" type="ORF">Cgig2_010188</name>
</gene>
<evidence type="ECO:0000313" key="3">
    <source>
        <dbReference type="Proteomes" id="UP001153076"/>
    </source>
</evidence>
<protein>
    <submittedName>
        <fullName evidence="2">Uncharacterized protein</fullName>
    </submittedName>
</protein>
<feature type="compositionally biased region" description="Basic and acidic residues" evidence="1">
    <location>
        <begin position="172"/>
        <end position="182"/>
    </location>
</feature>
<feature type="compositionally biased region" description="Low complexity" evidence="1">
    <location>
        <begin position="29"/>
        <end position="56"/>
    </location>
</feature>
<dbReference type="EMBL" id="JAKOGI010000210">
    <property type="protein sequence ID" value="KAJ8439691.1"/>
    <property type="molecule type" value="Genomic_DNA"/>
</dbReference>
<feature type="compositionally biased region" description="Polar residues" evidence="1">
    <location>
        <begin position="1"/>
        <end position="13"/>
    </location>
</feature>
<feature type="region of interest" description="Disordered" evidence="1">
    <location>
        <begin position="1"/>
        <end position="240"/>
    </location>
</feature>